<dbReference type="AlphaFoldDB" id="A0A1H9IQH1"/>
<reference evidence="2" key="1">
    <citation type="submission" date="2016-10" db="EMBL/GenBank/DDBJ databases">
        <authorList>
            <person name="Varghese N."/>
            <person name="Submissions S."/>
        </authorList>
    </citation>
    <scope>NUCLEOTIDE SEQUENCE [LARGE SCALE GENOMIC DNA]</scope>
    <source>
        <strain evidence="2">DSM 15719</strain>
    </source>
</reference>
<dbReference type="EMBL" id="FOFZ01000004">
    <property type="protein sequence ID" value="SEQ76830.1"/>
    <property type="molecule type" value="Genomic_DNA"/>
</dbReference>
<name>A0A1H9IQH1_FLAFI</name>
<protein>
    <submittedName>
        <fullName evidence="1">Uncharacterized protein</fullName>
    </submittedName>
</protein>
<dbReference type="Proteomes" id="UP000183658">
    <property type="component" value="Unassembled WGS sequence"/>
</dbReference>
<gene>
    <name evidence="1" type="ORF">SAMN05444355_10483</name>
</gene>
<accession>A0A1H9IQH1</accession>
<sequence>MIVGAVAAIMTVVVLWKLKETFRAYLDYIKNSTVSKN</sequence>
<evidence type="ECO:0000313" key="2">
    <source>
        <dbReference type="Proteomes" id="UP000183658"/>
    </source>
</evidence>
<proteinExistence type="predicted"/>
<organism evidence="1 2">
    <name type="scientific">Flavobacterium frigoris</name>
    <dbReference type="NCBI Taxonomy" id="229204"/>
    <lineage>
        <taxon>Bacteria</taxon>
        <taxon>Pseudomonadati</taxon>
        <taxon>Bacteroidota</taxon>
        <taxon>Flavobacteriia</taxon>
        <taxon>Flavobacteriales</taxon>
        <taxon>Flavobacteriaceae</taxon>
        <taxon>Flavobacterium</taxon>
    </lineage>
</organism>
<keyword evidence="2" id="KW-1185">Reference proteome</keyword>
<evidence type="ECO:0000313" key="1">
    <source>
        <dbReference type="EMBL" id="SEQ76830.1"/>
    </source>
</evidence>